<dbReference type="Proteomes" id="UP000002878">
    <property type="component" value="Chromosome"/>
</dbReference>
<evidence type="ECO:0000313" key="2">
    <source>
        <dbReference type="Proteomes" id="UP000002878"/>
    </source>
</evidence>
<name>I2C5W7_BACAY</name>
<dbReference type="HOGENOM" id="CLU_3284278_0_0_9"/>
<dbReference type="EMBL" id="CP003332">
    <property type="protein sequence ID" value="AFJ62041.1"/>
    <property type="molecule type" value="Genomic_DNA"/>
</dbReference>
<protein>
    <submittedName>
        <fullName evidence="1">Uncharacterized protein</fullName>
    </submittedName>
</protein>
<gene>
    <name evidence="1" type="ORF">MUS_2078</name>
</gene>
<organism evidence="1 2">
    <name type="scientific">Bacillus amyloliquefaciens (strain Y2)</name>
    <name type="common">Bacillus amyloliquefaciens subsp. plantarum (strain B9601-Y2)</name>
    <dbReference type="NCBI Taxonomy" id="1155777"/>
    <lineage>
        <taxon>Bacteria</taxon>
        <taxon>Bacillati</taxon>
        <taxon>Bacillota</taxon>
        <taxon>Bacilli</taxon>
        <taxon>Bacillales</taxon>
        <taxon>Bacillaceae</taxon>
        <taxon>Bacillus</taxon>
        <taxon>Bacillus amyloliquefaciens group</taxon>
    </lineage>
</organism>
<proteinExistence type="predicted"/>
<dbReference type="AlphaFoldDB" id="I2C5W7"/>
<dbReference type="PATRIC" id="fig|1126211.3.peg.1995"/>
<sequence>MQHVTRYFPHFTKKSRNLLKEESGFFYVKAILLNNYLYEW</sequence>
<evidence type="ECO:0000313" key="1">
    <source>
        <dbReference type="EMBL" id="AFJ62041.1"/>
    </source>
</evidence>
<accession>I2C5W7</accession>
<reference evidence="1 2" key="1">
    <citation type="journal article" date="2012" name="J. Biotechnol.">
        <title>Genome sequence of the plant growth promoting strain Bacillus amyloliquefaciens subsp. plantarum B9601-Y2 and expression of mersacidin and other secondary metabolites.</title>
        <authorList>
            <person name="He P."/>
            <person name="Hao K."/>
            <person name="Blom J."/>
            <person name="Ruckert C."/>
            <person name="Vater J."/>
            <person name="Mao Z."/>
            <person name="Wu Y."/>
            <person name="Hou M."/>
            <person name="He P."/>
            <person name="He Y."/>
            <person name="Borriss R."/>
        </authorList>
    </citation>
    <scope>NUCLEOTIDE SEQUENCE [LARGE SCALE GENOMIC DNA]</scope>
    <source>
        <strain evidence="1">Y2</strain>
    </source>
</reference>
<dbReference type="KEGG" id="bqy:MUS_2078"/>